<dbReference type="InterPro" id="IPR007812">
    <property type="entry name" value="T2SS_protein-GspL"/>
</dbReference>
<dbReference type="InterPro" id="IPR025691">
    <property type="entry name" value="GspL_pp_dom"/>
</dbReference>
<sequence length="366" mass="40458">MKTWLHLSPEGRVGPLSEWPCCVWRAPDDCRPMHLADAARDLKGQPVHLLLPMEMCSALRSQAWPSKRQPGPQAVAFAIEDQLGEELEVVHAGLAQRDAMGCFTVLVTHKARFKALLDELATLGIKVRSVHVDADLLGNGGQVAVQWYGRRVVGDPVRLAMSVPALKALEPLLEAPLQWPDEEQSRVHIERALWGNPGQAIDLLQGEFRRVGYAWPWSTVVLAAALACVLDWGFTQLRIQYVEGQAQQLYAQSVARFQALYPQQVRIVDLAAQLKAVQGQNLHEAKTPLVRLASLAEQVIGGADVDVHRMEFRRGDGWKIQLTAHDLGALARLQEQGRQSGMPVRMGSASKEGNRVQAVLMLEDPS</sequence>
<reference evidence="13 14" key="1">
    <citation type="submission" date="2017-09" db="EMBL/GenBank/DDBJ databases">
        <title>Genomic, metabolic, and phenotypic characteristics of bacterial isolates from the natural microbiome of the model nematode Caenorhabditis elegans.</title>
        <authorList>
            <person name="Zimmermann J."/>
            <person name="Obeng N."/>
            <person name="Yang W."/>
            <person name="Obeng O."/>
            <person name="Kissoyan K."/>
            <person name="Pees B."/>
            <person name="Dirksen P."/>
            <person name="Hoppner M."/>
            <person name="Franke A."/>
            <person name="Rosenstiel P."/>
            <person name="Leippe M."/>
            <person name="Dierking K."/>
            <person name="Kaleta C."/>
            <person name="Schulenburg H."/>
        </authorList>
    </citation>
    <scope>NUCLEOTIDE SEQUENCE [LARGE SCALE GENOMIC DNA]</scope>
    <source>
        <strain evidence="13 14">MYb184</strain>
    </source>
</reference>
<evidence type="ECO:0000256" key="6">
    <source>
        <dbReference type="ARBA" id="ARBA00022692"/>
    </source>
</evidence>
<organism evidence="13 14">
    <name type="scientific">Pseudomonas cedrina</name>
    <dbReference type="NCBI Taxonomy" id="651740"/>
    <lineage>
        <taxon>Bacteria</taxon>
        <taxon>Pseudomonadati</taxon>
        <taxon>Pseudomonadota</taxon>
        <taxon>Gammaproteobacteria</taxon>
        <taxon>Pseudomonadales</taxon>
        <taxon>Pseudomonadaceae</taxon>
        <taxon>Pseudomonas</taxon>
    </lineage>
</organism>
<gene>
    <name evidence="13" type="ORF">CQ006_02530</name>
</gene>
<feature type="domain" description="GspL cytoplasmic actin-ATPase-like" evidence="11">
    <location>
        <begin position="45"/>
        <end position="139"/>
    </location>
</feature>
<comment type="similarity">
    <text evidence="2 10">Belongs to the GSP L family.</text>
</comment>
<evidence type="ECO:0000256" key="1">
    <source>
        <dbReference type="ARBA" id="ARBA00004377"/>
    </source>
</evidence>
<evidence type="ECO:0000256" key="3">
    <source>
        <dbReference type="ARBA" id="ARBA00022448"/>
    </source>
</evidence>
<dbReference type="Pfam" id="PF12693">
    <property type="entry name" value="GspL_C"/>
    <property type="match status" value="1"/>
</dbReference>
<keyword evidence="7 10" id="KW-0653">Protein transport</keyword>
<evidence type="ECO:0000259" key="12">
    <source>
        <dbReference type="Pfam" id="PF12693"/>
    </source>
</evidence>
<dbReference type="InterPro" id="IPR024230">
    <property type="entry name" value="GspL_cyto_dom"/>
</dbReference>
<evidence type="ECO:0000256" key="7">
    <source>
        <dbReference type="ARBA" id="ARBA00022927"/>
    </source>
</evidence>
<accession>A0A2S9E5V9</accession>
<dbReference type="AlphaFoldDB" id="A0A2S9E5V9"/>
<evidence type="ECO:0000256" key="5">
    <source>
        <dbReference type="ARBA" id="ARBA00022519"/>
    </source>
</evidence>
<evidence type="ECO:0000256" key="10">
    <source>
        <dbReference type="PIRNR" id="PIRNR015761"/>
    </source>
</evidence>
<dbReference type="Pfam" id="PF05134">
    <property type="entry name" value="T2SSL"/>
    <property type="match status" value="1"/>
</dbReference>
<evidence type="ECO:0000256" key="2">
    <source>
        <dbReference type="ARBA" id="ARBA00005318"/>
    </source>
</evidence>
<dbReference type="GO" id="GO:0009276">
    <property type="term" value="C:Gram-negative-bacterium-type cell wall"/>
    <property type="evidence" value="ECO:0007669"/>
    <property type="project" value="InterPro"/>
</dbReference>
<dbReference type="PIRSF" id="PIRSF015761">
    <property type="entry name" value="Protein_L"/>
    <property type="match status" value="1"/>
</dbReference>
<dbReference type="GO" id="GO:0015627">
    <property type="term" value="C:type II protein secretion system complex"/>
    <property type="evidence" value="ECO:0007669"/>
    <property type="project" value="InterPro"/>
</dbReference>
<dbReference type="Gene3D" id="3.30.420.380">
    <property type="match status" value="1"/>
</dbReference>
<dbReference type="EMBL" id="PCQE01000002">
    <property type="protein sequence ID" value="PRC10242.1"/>
    <property type="molecule type" value="Genomic_DNA"/>
</dbReference>
<dbReference type="GO" id="GO:0015628">
    <property type="term" value="P:protein secretion by the type II secretion system"/>
    <property type="evidence" value="ECO:0007669"/>
    <property type="project" value="InterPro"/>
</dbReference>
<dbReference type="Proteomes" id="UP000239458">
    <property type="component" value="Unassembled WGS sequence"/>
</dbReference>
<dbReference type="NCBIfam" id="TIGR01709">
    <property type="entry name" value="typeII_sec_gspL"/>
    <property type="match status" value="1"/>
</dbReference>
<evidence type="ECO:0000256" key="9">
    <source>
        <dbReference type="ARBA" id="ARBA00023136"/>
    </source>
</evidence>
<keyword evidence="8" id="KW-1133">Transmembrane helix</keyword>
<comment type="caution">
    <text evidence="13">The sequence shown here is derived from an EMBL/GenBank/DDBJ whole genome shotgun (WGS) entry which is preliminary data.</text>
</comment>
<keyword evidence="3 10" id="KW-0813">Transport</keyword>
<keyword evidence="5" id="KW-0997">Cell inner membrane</keyword>
<keyword evidence="4" id="KW-1003">Cell membrane</keyword>
<dbReference type="GO" id="GO:0005886">
    <property type="term" value="C:plasma membrane"/>
    <property type="evidence" value="ECO:0007669"/>
    <property type="project" value="UniProtKB-SubCell"/>
</dbReference>
<dbReference type="Gene3D" id="3.30.1360.100">
    <property type="entry name" value="General secretion pathway protein M, EpsM"/>
    <property type="match status" value="1"/>
</dbReference>
<evidence type="ECO:0000313" key="13">
    <source>
        <dbReference type="EMBL" id="PRC10242.1"/>
    </source>
</evidence>
<comment type="subcellular location">
    <subcellularLocation>
        <location evidence="1">Cell inner membrane</location>
        <topology evidence="1">Single-pass membrane protein</topology>
    </subcellularLocation>
</comment>
<evidence type="ECO:0000256" key="4">
    <source>
        <dbReference type="ARBA" id="ARBA00022475"/>
    </source>
</evidence>
<keyword evidence="6" id="KW-0812">Transmembrane</keyword>
<evidence type="ECO:0000313" key="14">
    <source>
        <dbReference type="Proteomes" id="UP000239458"/>
    </source>
</evidence>
<dbReference type="SUPFAM" id="SSF53067">
    <property type="entry name" value="Actin-like ATPase domain"/>
    <property type="match status" value="1"/>
</dbReference>
<keyword evidence="9" id="KW-0472">Membrane</keyword>
<evidence type="ECO:0000259" key="11">
    <source>
        <dbReference type="Pfam" id="PF05134"/>
    </source>
</evidence>
<dbReference type="InterPro" id="IPR043129">
    <property type="entry name" value="ATPase_NBD"/>
</dbReference>
<name>A0A2S9E5V9_PSECE</name>
<proteinExistence type="inferred from homology"/>
<protein>
    <recommendedName>
        <fullName evidence="10">Type II secretion system protein L</fullName>
        <shortName evidence="10">T2SS protein L</shortName>
    </recommendedName>
</protein>
<feature type="domain" description="GspL periplasmic" evidence="12">
    <location>
        <begin position="216"/>
        <end position="363"/>
    </location>
</feature>
<evidence type="ECO:0000256" key="8">
    <source>
        <dbReference type="ARBA" id="ARBA00022989"/>
    </source>
</evidence>
<comment type="function">
    <text evidence="10">Inner membrane component of the type II secretion system required for the energy-dependent secretion of extracellular factors such as proteases and toxins from the periplasm.</text>
</comment>